<comment type="function">
    <text evidence="1">May bind long-chain fatty acids, such as palmitate, and may play a role in lipid transport or fatty acid metabolism.</text>
</comment>
<dbReference type="Pfam" id="PF02645">
    <property type="entry name" value="DegV"/>
    <property type="match status" value="1"/>
</dbReference>
<comment type="caution">
    <text evidence="3">The sequence shown here is derived from an EMBL/GenBank/DDBJ whole genome shotgun (WGS) entry which is preliminary data.</text>
</comment>
<dbReference type="PROSITE" id="PS51482">
    <property type="entry name" value="DEGV"/>
    <property type="match status" value="1"/>
</dbReference>
<protein>
    <recommendedName>
        <fullName evidence="5">DegV family protein</fullName>
    </recommendedName>
</protein>
<dbReference type="NCBIfam" id="TIGR00762">
    <property type="entry name" value="DegV"/>
    <property type="match status" value="1"/>
</dbReference>
<sequence>MKTAVITDSASYLDRNVAAKYHILVLPITVIFGQQQYQDGVTITSKAFLEKLANNDQLPTTAQVTMGQMQTAFDQLSDQGFDEVICVNLSSGITSFYENLVAYSRQVTNIKVFPFDSKIASAGEADLALLAGKLALAGENAATILPKLKQLRDSIHVCLVVDSLSHLQRTGRISNTSAFFGNLLKIKPMLTFDQAGKIVPLAKDRTLRQSLEHIVRFISESQADFNLPMRISVVDANNPEQSQAWVRRFHEQFPNAAISTDQISPAITVHTGEKAMGVVWDIDWQSLV</sequence>
<accession>A0ABQ3VYD4</accession>
<evidence type="ECO:0000256" key="2">
    <source>
        <dbReference type="ARBA" id="ARBA00023121"/>
    </source>
</evidence>
<dbReference type="Gene3D" id="3.30.1180.10">
    <property type="match status" value="1"/>
</dbReference>
<keyword evidence="4" id="KW-1185">Reference proteome</keyword>
<dbReference type="SUPFAM" id="SSF82549">
    <property type="entry name" value="DAK1/DegV-like"/>
    <property type="match status" value="1"/>
</dbReference>
<dbReference type="RefSeq" id="WP_203629598.1">
    <property type="nucleotide sequence ID" value="NZ_BNJR01000010.1"/>
</dbReference>
<reference evidence="3 4" key="1">
    <citation type="journal article" date="2021" name="Int. J. Syst. Evol. Microbiol.">
        <title>Lentilactobacillus fungorum sp. nov., isolated from spent mushroom substrates.</title>
        <authorList>
            <person name="Tohno M."/>
            <person name="Tanizawa Y."/>
            <person name="Kojima Y."/>
            <person name="Sakamoto M."/>
            <person name="Ohkuma M."/>
            <person name="Kobayashi H."/>
        </authorList>
    </citation>
    <scope>NUCLEOTIDE SEQUENCE [LARGE SCALE GENOMIC DNA]</scope>
    <source>
        <strain evidence="3 4">YK48G</strain>
    </source>
</reference>
<keyword evidence="2" id="KW-0446">Lipid-binding</keyword>
<dbReference type="PANTHER" id="PTHR33434:SF2">
    <property type="entry name" value="FATTY ACID-BINDING PROTEIN TM_1468"/>
    <property type="match status" value="1"/>
</dbReference>
<proteinExistence type="predicted"/>
<dbReference type="EMBL" id="BNJR01000010">
    <property type="protein sequence ID" value="GHP13560.1"/>
    <property type="molecule type" value="Genomic_DNA"/>
</dbReference>
<dbReference type="InterPro" id="IPR043168">
    <property type="entry name" value="DegV_C"/>
</dbReference>
<dbReference type="InterPro" id="IPR050270">
    <property type="entry name" value="DegV_domain_contain"/>
</dbReference>
<dbReference type="InterPro" id="IPR003797">
    <property type="entry name" value="DegV"/>
</dbReference>
<dbReference type="PANTHER" id="PTHR33434">
    <property type="entry name" value="DEGV DOMAIN-CONTAINING PROTEIN DR_1986-RELATED"/>
    <property type="match status" value="1"/>
</dbReference>
<gene>
    <name evidence="3" type="ORF">YK48G_09850</name>
</gene>
<evidence type="ECO:0008006" key="5">
    <source>
        <dbReference type="Google" id="ProtNLM"/>
    </source>
</evidence>
<dbReference type="Gene3D" id="3.40.50.10170">
    <property type="match status" value="1"/>
</dbReference>
<evidence type="ECO:0000313" key="3">
    <source>
        <dbReference type="EMBL" id="GHP13560.1"/>
    </source>
</evidence>
<evidence type="ECO:0000256" key="1">
    <source>
        <dbReference type="ARBA" id="ARBA00003238"/>
    </source>
</evidence>
<organism evidence="3 4">
    <name type="scientific">Lentilactobacillus fungorum</name>
    <dbReference type="NCBI Taxonomy" id="2201250"/>
    <lineage>
        <taxon>Bacteria</taxon>
        <taxon>Bacillati</taxon>
        <taxon>Bacillota</taxon>
        <taxon>Bacilli</taxon>
        <taxon>Lactobacillales</taxon>
        <taxon>Lactobacillaceae</taxon>
        <taxon>Lentilactobacillus</taxon>
    </lineage>
</organism>
<evidence type="ECO:0000313" key="4">
    <source>
        <dbReference type="Proteomes" id="UP000604765"/>
    </source>
</evidence>
<name>A0ABQ3VYD4_9LACO</name>
<dbReference type="Proteomes" id="UP000604765">
    <property type="component" value="Unassembled WGS sequence"/>
</dbReference>